<dbReference type="EC" id="2.7.13.3" evidence="2"/>
<dbReference type="PANTHER" id="PTHR43304:SF1">
    <property type="entry name" value="PAC DOMAIN-CONTAINING PROTEIN"/>
    <property type="match status" value="1"/>
</dbReference>
<dbReference type="Gene3D" id="3.30.450.20">
    <property type="entry name" value="PAS domain"/>
    <property type="match status" value="2"/>
</dbReference>
<dbReference type="CDD" id="cd00130">
    <property type="entry name" value="PAS"/>
    <property type="match status" value="2"/>
</dbReference>
<gene>
    <name evidence="8" type="ORF">S06H3_59233</name>
</gene>
<evidence type="ECO:0000256" key="2">
    <source>
        <dbReference type="ARBA" id="ARBA00012438"/>
    </source>
</evidence>
<dbReference type="GO" id="GO:0006355">
    <property type="term" value="P:regulation of DNA-templated transcription"/>
    <property type="evidence" value="ECO:0007669"/>
    <property type="project" value="InterPro"/>
</dbReference>
<evidence type="ECO:0000256" key="3">
    <source>
        <dbReference type="ARBA" id="ARBA00022553"/>
    </source>
</evidence>
<reference evidence="8" key="1">
    <citation type="journal article" date="2014" name="Front. Microbiol.">
        <title>High frequency of phylogenetically diverse reductive dehalogenase-homologous genes in deep subseafloor sedimentary metagenomes.</title>
        <authorList>
            <person name="Kawai M."/>
            <person name="Futagami T."/>
            <person name="Toyoda A."/>
            <person name="Takaki Y."/>
            <person name="Nishi S."/>
            <person name="Hori S."/>
            <person name="Arai W."/>
            <person name="Tsubouchi T."/>
            <person name="Morono Y."/>
            <person name="Uchiyama I."/>
            <person name="Ito T."/>
            <person name="Fujiyama A."/>
            <person name="Inagaki F."/>
            <person name="Takami H."/>
        </authorList>
    </citation>
    <scope>NUCLEOTIDE SEQUENCE</scope>
    <source>
        <strain evidence="8">Expedition CK06-06</strain>
    </source>
</reference>
<feature type="domain" description="PAS" evidence="6">
    <location>
        <begin position="87"/>
        <end position="159"/>
    </location>
</feature>
<dbReference type="Pfam" id="PF00989">
    <property type="entry name" value="PAS"/>
    <property type="match status" value="1"/>
</dbReference>
<dbReference type="Pfam" id="PF08447">
    <property type="entry name" value="PAS_3"/>
    <property type="match status" value="1"/>
</dbReference>
<dbReference type="GO" id="GO:0004673">
    <property type="term" value="F:protein histidine kinase activity"/>
    <property type="evidence" value="ECO:0007669"/>
    <property type="project" value="UniProtKB-EC"/>
</dbReference>
<organism evidence="8">
    <name type="scientific">marine sediment metagenome</name>
    <dbReference type="NCBI Taxonomy" id="412755"/>
    <lineage>
        <taxon>unclassified sequences</taxon>
        <taxon>metagenomes</taxon>
        <taxon>ecological metagenomes</taxon>
    </lineage>
</organism>
<name>X1QA48_9ZZZZ</name>
<evidence type="ECO:0000259" key="7">
    <source>
        <dbReference type="PROSITE" id="PS50113"/>
    </source>
</evidence>
<sequence length="203" mass="23894">ICKEGDRLWFGRIHPDDMERVQEAFKALIEKKVQFDIEYRIERKDGKWIWLHNKSIATYEKDGVMYANGIFSDINERKRNEKALQERERDYRLLAENVGDIIWTMNMNLRFTYISPSVTRMRGYSVEEAMSQGLEEVLTPTSLEVAMKTFSEEMAIENMEQKDLFRSWTLELEQICKDGSTVWTESKMTFLRDPDGRAVGILG</sequence>
<feature type="domain" description="PAC" evidence="7">
    <location>
        <begin position="166"/>
        <end position="203"/>
    </location>
</feature>
<dbReference type="InterPro" id="IPR000014">
    <property type="entry name" value="PAS"/>
</dbReference>
<feature type="non-terminal residue" evidence="8">
    <location>
        <position position="1"/>
    </location>
</feature>
<dbReference type="SUPFAM" id="SSF55785">
    <property type="entry name" value="PYP-like sensor domain (PAS domain)"/>
    <property type="match status" value="2"/>
</dbReference>
<dbReference type="InterPro" id="IPR001610">
    <property type="entry name" value="PAC"/>
</dbReference>
<dbReference type="InterPro" id="IPR013655">
    <property type="entry name" value="PAS_fold_3"/>
</dbReference>
<keyword evidence="4" id="KW-0808">Transferase</keyword>
<dbReference type="PROSITE" id="PS50113">
    <property type="entry name" value="PAC"/>
    <property type="match status" value="2"/>
</dbReference>
<protein>
    <recommendedName>
        <fullName evidence="2">histidine kinase</fullName>
        <ecNumber evidence="2">2.7.13.3</ecNumber>
    </recommendedName>
</protein>
<evidence type="ECO:0000259" key="6">
    <source>
        <dbReference type="PROSITE" id="PS50112"/>
    </source>
</evidence>
<dbReference type="EMBL" id="BARV01038452">
    <property type="protein sequence ID" value="GAI47915.1"/>
    <property type="molecule type" value="Genomic_DNA"/>
</dbReference>
<evidence type="ECO:0000256" key="4">
    <source>
        <dbReference type="ARBA" id="ARBA00022679"/>
    </source>
</evidence>
<evidence type="ECO:0000256" key="1">
    <source>
        <dbReference type="ARBA" id="ARBA00000085"/>
    </source>
</evidence>
<dbReference type="NCBIfam" id="TIGR00229">
    <property type="entry name" value="sensory_box"/>
    <property type="match status" value="2"/>
</dbReference>
<accession>X1QA48</accession>
<keyword evidence="3" id="KW-0597">Phosphoprotein</keyword>
<proteinExistence type="predicted"/>
<dbReference type="PANTHER" id="PTHR43304">
    <property type="entry name" value="PHYTOCHROME-LIKE PROTEIN CPH1"/>
    <property type="match status" value="1"/>
</dbReference>
<dbReference type="SMART" id="SM00086">
    <property type="entry name" value="PAC"/>
    <property type="match status" value="2"/>
</dbReference>
<feature type="domain" description="PAC" evidence="7">
    <location>
        <begin position="35"/>
        <end position="86"/>
    </location>
</feature>
<dbReference type="InterPro" id="IPR052162">
    <property type="entry name" value="Sensor_kinase/Photoreceptor"/>
</dbReference>
<feature type="non-terminal residue" evidence="8">
    <location>
        <position position="203"/>
    </location>
</feature>
<dbReference type="SMART" id="SM00091">
    <property type="entry name" value="PAS"/>
    <property type="match status" value="1"/>
</dbReference>
<comment type="caution">
    <text evidence="8">The sequence shown here is derived from an EMBL/GenBank/DDBJ whole genome shotgun (WGS) entry which is preliminary data.</text>
</comment>
<dbReference type="AlphaFoldDB" id="X1QA48"/>
<dbReference type="PROSITE" id="PS50112">
    <property type="entry name" value="PAS"/>
    <property type="match status" value="1"/>
</dbReference>
<dbReference type="InterPro" id="IPR000700">
    <property type="entry name" value="PAS-assoc_C"/>
</dbReference>
<dbReference type="InterPro" id="IPR013767">
    <property type="entry name" value="PAS_fold"/>
</dbReference>
<comment type="catalytic activity">
    <reaction evidence="1">
        <text>ATP + protein L-histidine = ADP + protein N-phospho-L-histidine.</text>
        <dbReference type="EC" id="2.7.13.3"/>
    </reaction>
</comment>
<dbReference type="InterPro" id="IPR035965">
    <property type="entry name" value="PAS-like_dom_sf"/>
</dbReference>
<evidence type="ECO:0000313" key="8">
    <source>
        <dbReference type="EMBL" id="GAI47915.1"/>
    </source>
</evidence>
<keyword evidence="5" id="KW-0418">Kinase</keyword>
<evidence type="ECO:0000256" key="5">
    <source>
        <dbReference type="ARBA" id="ARBA00022777"/>
    </source>
</evidence>